<dbReference type="EMBL" id="UIVT01000004">
    <property type="protein sequence ID" value="SVP94764.1"/>
    <property type="molecule type" value="Genomic_DNA"/>
</dbReference>
<dbReference type="GO" id="GO:0047429">
    <property type="term" value="F:nucleoside triphosphate diphosphatase activity"/>
    <property type="evidence" value="ECO:0007669"/>
    <property type="project" value="InterPro"/>
</dbReference>
<dbReference type="PANTHER" id="PTHR43213">
    <property type="entry name" value="BIFUNCTIONAL DTTP/UTP PYROPHOSPHATASE/METHYLTRANSFERASE PROTEIN-RELATED"/>
    <property type="match status" value="1"/>
</dbReference>
<sequence length="249" mass="27860">MEVYSVVGLRGLFSDPNKAWIVMATQSPHRPMIMKNHMRITNVLTMASGFEEDLSKDDYPTVGDYSAATAENKARIVAKTIFTANDPESKKKVRTLLTNPFGELDKDFDVDKIQVVIGADTIADMNGTIYEKPVDREDARRQLSSYVESYHNIYTGVAMFARGRGYEVPEKKFYTTTKVKYQKLSEEDINALLDTREHEGSAGSYRITGLAESLIEELVGSYTNVIGLPAQCVSSALCDLAKSYNMFNF</sequence>
<evidence type="ECO:0000256" key="1">
    <source>
        <dbReference type="ARBA" id="ARBA00001968"/>
    </source>
</evidence>
<evidence type="ECO:0000256" key="2">
    <source>
        <dbReference type="ARBA" id="ARBA00022801"/>
    </source>
</evidence>
<protein>
    <submittedName>
        <fullName evidence="3">Maf-like protein, putative</fullName>
    </submittedName>
</protein>
<dbReference type="PANTHER" id="PTHR43213:SF5">
    <property type="entry name" value="BIFUNCTIONAL DTTP_UTP PYROPHOSPHATASE_METHYLTRANSFERASE PROTEIN-RELATED"/>
    <property type="match status" value="1"/>
</dbReference>
<dbReference type="SUPFAM" id="SSF52972">
    <property type="entry name" value="ITPase-like"/>
    <property type="match status" value="1"/>
</dbReference>
<dbReference type="Gene3D" id="3.90.950.10">
    <property type="match status" value="1"/>
</dbReference>
<accession>A0A3B0MYH6</accession>
<dbReference type="VEuPathDB" id="PiroplasmaDB:TA10405"/>
<dbReference type="Pfam" id="PF02545">
    <property type="entry name" value="Maf"/>
    <property type="match status" value="1"/>
</dbReference>
<comment type="cofactor">
    <cofactor evidence="1">
        <name>a divalent metal cation</name>
        <dbReference type="ChEBI" id="CHEBI:60240"/>
    </cofactor>
</comment>
<keyword evidence="2" id="KW-0378">Hydrolase</keyword>
<evidence type="ECO:0000313" key="3">
    <source>
        <dbReference type="EMBL" id="SVP94764.1"/>
    </source>
</evidence>
<evidence type="ECO:0000313" key="4">
    <source>
        <dbReference type="EMBL" id="SVP95466.1"/>
    </source>
</evidence>
<organism evidence="3">
    <name type="scientific">Theileria annulata</name>
    <dbReference type="NCBI Taxonomy" id="5874"/>
    <lineage>
        <taxon>Eukaryota</taxon>
        <taxon>Sar</taxon>
        <taxon>Alveolata</taxon>
        <taxon>Apicomplexa</taxon>
        <taxon>Aconoidasida</taxon>
        <taxon>Piroplasmida</taxon>
        <taxon>Theileriidae</taxon>
        <taxon>Theileria</taxon>
    </lineage>
</organism>
<dbReference type="AlphaFoldDB" id="A0A3B0MYH6"/>
<dbReference type="InterPro" id="IPR003697">
    <property type="entry name" value="Maf-like"/>
</dbReference>
<dbReference type="PIRSF" id="PIRSF006305">
    <property type="entry name" value="Maf"/>
    <property type="match status" value="1"/>
</dbReference>
<name>A0A3B0MYH6_THEAN</name>
<dbReference type="HAMAP" id="MF_00528">
    <property type="entry name" value="Maf"/>
    <property type="match status" value="1"/>
</dbReference>
<gene>
    <name evidence="3" type="ORF">TAT_000362700</name>
    <name evidence="4" type="ORF">TAV_000362700</name>
</gene>
<reference evidence="3" key="1">
    <citation type="submission" date="2018-07" db="EMBL/GenBank/DDBJ databases">
        <authorList>
            <person name="Quirk P.G."/>
            <person name="Krulwich T.A."/>
        </authorList>
    </citation>
    <scope>NUCLEOTIDE SEQUENCE</scope>
    <source>
        <strain evidence="3">Anand</strain>
    </source>
</reference>
<proteinExistence type="inferred from homology"/>
<dbReference type="InterPro" id="IPR029001">
    <property type="entry name" value="ITPase-like_fam"/>
</dbReference>
<dbReference type="EMBL" id="UIVS01000004">
    <property type="protein sequence ID" value="SVP95466.1"/>
    <property type="molecule type" value="Genomic_DNA"/>
</dbReference>